<evidence type="ECO:0000256" key="5">
    <source>
        <dbReference type="ARBA" id="ARBA00023134"/>
    </source>
</evidence>
<dbReference type="Gene3D" id="3.40.50.300">
    <property type="entry name" value="P-loop containing nucleotide triphosphate hydrolases"/>
    <property type="match status" value="1"/>
</dbReference>
<dbReference type="SUPFAM" id="SSF52540">
    <property type="entry name" value="P-loop containing nucleoside triphosphate hydrolases"/>
    <property type="match status" value="1"/>
</dbReference>
<dbReference type="Pfam" id="PF00350">
    <property type="entry name" value="Dynamin_N"/>
    <property type="match status" value="1"/>
</dbReference>
<name>A0ABT2MPP5_9CYAN</name>
<dbReference type="InterPro" id="IPR045063">
    <property type="entry name" value="Dynamin_N"/>
</dbReference>
<feature type="transmembrane region" description="Helical" evidence="7">
    <location>
        <begin position="546"/>
        <end position="563"/>
    </location>
</feature>
<dbReference type="PANTHER" id="PTHR10465:SF0">
    <property type="entry name" value="SARCALUMENIN"/>
    <property type="match status" value="1"/>
</dbReference>
<evidence type="ECO:0000313" key="10">
    <source>
        <dbReference type="Proteomes" id="UP001525890"/>
    </source>
</evidence>
<feature type="domain" description="Dynamin-type G" evidence="8">
    <location>
        <begin position="66"/>
        <end position="313"/>
    </location>
</feature>
<keyword evidence="2" id="KW-0547">Nucleotide-binding</keyword>
<keyword evidence="4" id="KW-0175">Coiled coil</keyword>
<organism evidence="9 10">
    <name type="scientific">Laspinema palackyanum D2a</name>
    <dbReference type="NCBI Taxonomy" id="2953684"/>
    <lineage>
        <taxon>Bacteria</taxon>
        <taxon>Bacillati</taxon>
        <taxon>Cyanobacteriota</taxon>
        <taxon>Cyanophyceae</taxon>
        <taxon>Oscillatoriophycideae</taxon>
        <taxon>Oscillatoriales</taxon>
        <taxon>Laspinemataceae</taxon>
        <taxon>Laspinema</taxon>
        <taxon>Laspinema palackyanum</taxon>
    </lineage>
</organism>
<dbReference type="Pfam" id="PF21808">
    <property type="entry name" value="Dynamin-like_hel_bact"/>
    <property type="match status" value="1"/>
</dbReference>
<evidence type="ECO:0000313" key="9">
    <source>
        <dbReference type="EMBL" id="MCT7966715.1"/>
    </source>
</evidence>
<proteinExistence type="predicted"/>
<dbReference type="RefSeq" id="WP_368006350.1">
    <property type="nucleotide sequence ID" value="NZ_JAMXFF010000013.1"/>
</dbReference>
<keyword evidence="10" id="KW-1185">Reference proteome</keyword>
<dbReference type="Proteomes" id="UP001525890">
    <property type="component" value="Unassembled WGS sequence"/>
</dbReference>
<dbReference type="InterPro" id="IPR049399">
    <property type="entry name" value="BDLP-like_hel"/>
</dbReference>
<comment type="subcellular location">
    <subcellularLocation>
        <location evidence="1">Membrane</location>
    </subcellularLocation>
</comment>
<dbReference type="EMBL" id="JAMXFF010000013">
    <property type="protein sequence ID" value="MCT7966715.1"/>
    <property type="molecule type" value="Genomic_DNA"/>
</dbReference>
<reference evidence="9 10" key="1">
    <citation type="journal article" date="2022" name="Front. Microbiol.">
        <title>High genomic differentiation and limited gene flow indicate recent cryptic speciation within the genus Laspinema (cyanobacteria).</title>
        <authorList>
            <person name="Stanojkovic A."/>
            <person name="Skoupy S."/>
            <person name="Skaloud P."/>
            <person name="Dvorak P."/>
        </authorList>
    </citation>
    <scope>NUCLEOTIDE SEQUENCE [LARGE SCALE GENOMIC DNA]</scope>
    <source>
        <strain evidence="9 10">D2a</strain>
    </source>
</reference>
<keyword evidence="7" id="KW-0812">Transmembrane</keyword>
<dbReference type="PANTHER" id="PTHR10465">
    <property type="entry name" value="TRANSMEMBRANE GTPASE FZO1"/>
    <property type="match status" value="1"/>
</dbReference>
<dbReference type="InterPro" id="IPR030381">
    <property type="entry name" value="G_DYNAMIN_dom"/>
</dbReference>
<comment type="caution">
    <text evidence="9">The sequence shown here is derived from an EMBL/GenBank/DDBJ whole genome shotgun (WGS) entry which is preliminary data.</text>
</comment>
<keyword evidence="7" id="KW-1133">Transmembrane helix</keyword>
<accession>A0ABT2MPP5</accession>
<dbReference type="CDD" id="cd09912">
    <property type="entry name" value="DLP_2"/>
    <property type="match status" value="1"/>
</dbReference>
<sequence>MVYKMEAASFLNNLERVAQVRFEVAACLDRMVDLLETDESQGEETSGKLGLKSNIADLTLGTKNLRQGVFRLLVLGDMKRGKSTFLNALIGENLLPADVNPCTALLTVLRYGKQKTVTVYFKEGKPPERLDFPTFKQRYTIDPEEAKTLEQEKKLAFPDVNYAVVEYPLALLEKGIEIVDSPGLNDTEARNEMSLNYINNCHGILFVLRAGQPVTLEERRYLDNYIKGRGLTVFFLINAWDEIKKGLIDPEDREELQEAEEKLRQVFHSNLADYCQVDGYDLYPERVFEISSLQALRRRVKDPEQSLEGTGFPEFMGAINQFLTEERAVAQMRQARTLARQSTDRVREAIARRIPLLDRDVNELKARISSVEPEFEKLNDIRDRFSDEIRSVRDQKARGISESLRAYILNLGSTFDTDFSRYQPDLGFFDSLNQGKREAFNAAFKQAFEQYLNDKITAWEKTANQEMQEAFTQLAKRASEYGSAYSRITQAMTDKLIGQQIYTRSDFNSEDNSPTWASWAMGLVSLATGNIAGVFLASAGFDWKNILVNSLSVIGIYSFLAIFSIPVLLTGPLGILLVGLGVGALQAEQGRKELIKATKKELIKYLPQIAEEQGKVIHKAITECFDTYEREVMNRLNDDIKSRRMELDNLLQQKQSREINRDSELKRLQKLEADFISECRTVNRVYESLISYNA</sequence>
<feature type="transmembrane region" description="Helical" evidence="7">
    <location>
        <begin position="516"/>
        <end position="539"/>
    </location>
</feature>
<evidence type="ECO:0000256" key="7">
    <source>
        <dbReference type="SAM" id="Phobius"/>
    </source>
</evidence>
<gene>
    <name evidence="9" type="ORF">NG799_10265</name>
</gene>
<evidence type="ECO:0000256" key="1">
    <source>
        <dbReference type="ARBA" id="ARBA00004370"/>
    </source>
</evidence>
<evidence type="ECO:0000256" key="2">
    <source>
        <dbReference type="ARBA" id="ARBA00022741"/>
    </source>
</evidence>
<keyword evidence="3" id="KW-0378">Hydrolase</keyword>
<keyword evidence="6 7" id="KW-0472">Membrane</keyword>
<evidence type="ECO:0000259" key="8">
    <source>
        <dbReference type="PROSITE" id="PS51718"/>
    </source>
</evidence>
<dbReference type="PROSITE" id="PS51718">
    <property type="entry name" value="G_DYNAMIN_2"/>
    <property type="match status" value="1"/>
</dbReference>
<dbReference type="InterPro" id="IPR027417">
    <property type="entry name" value="P-loop_NTPase"/>
</dbReference>
<evidence type="ECO:0000256" key="3">
    <source>
        <dbReference type="ARBA" id="ARBA00022801"/>
    </source>
</evidence>
<evidence type="ECO:0000256" key="6">
    <source>
        <dbReference type="ARBA" id="ARBA00023136"/>
    </source>
</evidence>
<keyword evidence="5" id="KW-0342">GTP-binding</keyword>
<dbReference type="InterPro" id="IPR027094">
    <property type="entry name" value="Mitofusin_fam"/>
</dbReference>
<evidence type="ECO:0000256" key="4">
    <source>
        <dbReference type="ARBA" id="ARBA00023054"/>
    </source>
</evidence>
<protein>
    <submittedName>
        <fullName evidence="9">Dynamin family protein</fullName>
    </submittedName>
</protein>